<keyword evidence="2" id="KW-1185">Reference proteome</keyword>
<dbReference type="Proteomes" id="UP000600918">
    <property type="component" value="Unassembled WGS sequence"/>
</dbReference>
<accession>A0A834PBL7</accession>
<reference evidence="1" key="1">
    <citation type="journal article" date="2020" name="G3 (Bethesda)">
        <title>High-Quality Assemblies for Three Invasive Social Wasps from the &lt;i&gt;Vespula&lt;/i&gt; Genus.</title>
        <authorList>
            <person name="Harrop T.W.R."/>
            <person name="Guhlin J."/>
            <person name="McLaughlin G.M."/>
            <person name="Permina E."/>
            <person name="Stockwell P."/>
            <person name="Gilligan J."/>
            <person name="Le Lec M.F."/>
            <person name="Gruber M.A.M."/>
            <person name="Quinn O."/>
            <person name="Lovegrove M."/>
            <person name="Duncan E.J."/>
            <person name="Remnant E.J."/>
            <person name="Van Eeckhoven J."/>
            <person name="Graham B."/>
            <person name="Knapp R.A."/>
            <person name="Langford K.W."/>
            <person name="Kronenberg Z."/>
            <person name="Press M.O."/>
            <person name="Eacker S.M."/>
            <person name="Wilson-Rankin E.E."/>
            <person name="Purcell J."/>
            <person name="Lester P.J."/>
            <person name="Dearden P.K."/>
        </authorList>
    </citation>
    <scope>NUCLEOTIDE SEQUENCE</scope>
    <source>
        <strain evidence="1">Volc-1</strain>
    </source>
</reference>
<organism evidence="1 2">
    <name type="scientific">Vespula pensylvanica</name>
    <name type="common">Western yellow jacket</name>
    <name type="synonym">Wasp</name>
    <dbReference type="NCBI Taxonomy" id="30213"/>
    <lineage>
        <taxon>Eukaryota</taxon>
        <taxon>Metazoa</taxon>
        <taxon>Ecdysozoa</taxon>
        <taxon>Arthropoda</taxon>
        <taxon>Hexapoda</taxon>
        <taxon>Insecta</taxon>
        <taxon>Pterygota</taxon>
        <taxon>Neoptera</taxon>
        <taxon>Endopterygota</taxon>
        <taxon>Hymenoptera</taxon>
        <taxon>Apocrita</taxon>
        <taxon>Aculeata</taxon>
        <taxon>Vespoidea</taxon>
        <taxon>Vespidae</taxon>
        <taxon>Vespinae</taxon>
        <taxon>Vespula</taxon>
    </lineage>
</organism>
<proteinExistence type="predicted"/>
<evidence type="ECO:0000313" key="1">
    <source>
        <dbReference type="EMBL" id="KAF7435057.1"/>
    </source>
</evidence>
<dbReference type="EMBL" id="JACSDY010000002">
    <property type="protein sequence ID" value="KAF7435057.1"/>
    <property type="molecule type" value="Genomic_DNA"/>
</dbReference>
<dbReference type="AlphaFoldDB" id="A0A834PBL7"/>
<protein>
    <submittedName>
        <fullName evidence="1">Uncharacterized protein</fullName>
    </submittedName>
</protein>
<gene>
    <name evidence="1" type="ORF">H0235_003248</name>
</gene>
<comment type="caution">
    <text evidence="1">The sequence shown here is derived from an EMBL/GenBank/DDBJ whole genome shotgun (WGS) entry which is preliminary data.</text>
</comment>
<evidence type="ECO:0000313" key="2">
    <source>
        <dbReference type="Proteomes" id="UP000600918"/>
    </source>
</evidence>
<name>A0A834PBL7_VESPE</name>
<sequence length="95" mass="10775">MSPDFNLQTVASHNRQALLDSLTGETNYIDVDTSTLSNLPEGTGTAMLSVEVQFEVKFKEEKRSECNYKKEEEFDPYGLIPILLDTRGSKLFLRI</sequence>